<dbReference type="Gene3D" id="3.90.550.10">
    <property type="entry name" value="Spore Coat Polysaccharide Biosynthesis Protein SpsA, Chain A"/>
    <property type="match status" value="1"/>
</dbReference>
<proteinExistence type="predicted"/>
<accession>K2FZ78</accession>
<protein>
    <submittedName>
        <fullName evidence="1">Uncharacterized protein</fullName>
    </submittedName>
</protein>
<reference evidence="1" key="1">
    <citation type="journal article" date="2012" name="Science">
        <title>Fermentation, hydrogen, and sulfur metabolism in multiple uncultivated bacterial phyla.</title>
        <authorList>
            <person name="Wrighton K.C."/>
            <person name="Thomas B.C."/>
            <person name="Sharon I."/>
            <person name="Miller C.S."/>
            <person name="Castelle C.J."/>
            <person name="VerBerkmoes N.C."/>
            <person name="Wilkins M.J."/>
            <person name="Hettich R.L."/>
            <person name="Lipton M.S."/>
            <person name="Williams K.H."/>
            <person name="Long P.E."/>
            <person name="Banfield J.F."/>
        </authorList>
    </citation>
    <scope>NUCLEOTIDE SEQUENCE [LARGE SCALE GENOMIC DNA]</scope>
</reference>
<dbReference type="AlphaFoldDB" id="K2FZ78"/>
<dbReference type="EMBL" id="AMFJ01000357">
    <property type="protein sequence ID" value="EKE28278.1"/>
    <property type="molecule type" value="Genomic_DNA"/>
</dbReference>
<dbReference type="SUPFAM" id="SSF53448">
    <property type="entry name" value="Nucleotide-diphospho-sugar transferases"/>
    <property type="match status" value="1"/>
</dbReference>
<name>K2FZ78_9BACT</name>
<sequence length="521" mass="63696">MALKVLIPTWWKWVDLWDITKYLNKALVKIGKKPSISYIIESYPSDTEFIITTWYYGSQVKDFLKIVYPENNITVVDVDVYDWPGSSILYSMSKAKPYLQSPFIYHACDTVVLDKIDFKDSNWIGWFKWEWSSNYAWFNVTWKEVDKIYDKWIIDPDYIHIWLVKINDFENFWNIVDSLLKNNNETLNDISVINSMIRNWSGFSLNVFEKWYDTGNVDWLNKARREIHDSFHILDKLEESIYIYDDFVVKFFYDKSLSEKRVERARLLKWLVPNIEWHENNFFRYEFAEWKLYSRTANPQNFKDFFIWSKENLWKESNEVSQEEFKKVCHNFYHKKSIERIDKFLNNHNLVDESNIINWEHVPSIKELFEKVDFDWLCSSKQTFFHWDYILDNILQTENWFSLLDWRQDFGWLLQSWDMYYDLSKLNHNLTVNHDLVNADLFTIEKNWNSVNLDINRRENLVQCQNSLHKMIIENWFDLKKVKILTAIIWLNMSPLHHHPFDKFLFYFWKLNLWRAINENN</sequence>
<comment type="caution">
    <text evidence="1">The sequence shown here is derived from an EMBL/GenBank/DDBJ whole genome shotgun (WGS) entry which is preliminary data.</text>
</comment>
<gene>
    <name evidence="1" type="ORF">ACD_3C00083G0017</name>
</gene>
<organism evidence="1">
    <name type="scientific">uncultured bacterium</name>
    <name type="common">gcode 4</name>
    <dbReference type="NCBI Taxonomy" id="1234023"/>
    <lineage>
        <taxon>Bacteria</taxon>
        <taxon>environmental samples</taxon>
    </lineage>
</organism>
<evidence type="ECO:0000313" key="1">
    <source>
        <dbReference type="EMBL" id="EKE28278.1"/>
    </source>
</evidence>
<dbReference type="InterPro" id="IPR029044">
    <property type="entry name" value="Nucleotide-diphossugar_trans"/>
</dbReference>